<name>A0A2P2LT97_RHIMU</name>
<dbReference type="AlphaFoldDB" id="A0A2P2LT97"/>
<accession>A0A2P2LT97</accession>
<proteinExistence type="predicted"/>
<dbReference type="EMBL" id="GGEC01040701">
    <property type="protein sequence ID" value="MBX21185.1"/>
    <property type="molecule type" value="Transcribed_RNA"/>
</dbReference>
<organism evidence="1">
    <name type="scientific">Rhizophora mucronata</name>
    <name type="common">Asiatic mangrove</name>
    <dbReference type="NCBI Taxonomy" id="61149"/>
    <lineage>
        <taxon>Eukaryota</taxon>
        <taxon>Viridiplantae</taxon>
        <taxon>Streptophyta</taxon>
        <taxon>Embryophyta</taxon>
        <taxon>Tracheophyta</taxon>
        <taxon>Spermatophyta</taxon>
        <taxon>Magnoliopsida</taxon>
        <taxon>eudicotyledons</taxon>
        <taxon>Gunneridae</taxon>
        <taxon>Pentapetalae</taxon>
        <taxon>rosids</taxon>
        <taxon>fabids</taxon>
        <taxon>Malpighiales</taxon>
        <taxon>Rhizophoraceae</taxon>
        <taxon>Rhizophora</taxon>
    </lineage>
</organism>
<evidence type="ECO:0000313" key="1">
    <source>
        <dbReference type="EMBL" id="MBX21185.1"/>
    </source>
</evidence>
<reference evidence="1" key="1">
    <citation type="submission" date="2018-02" db="EMBL/GenBank/DDBJ databases">
        <title>Rhizophora mucronata_Transcriptome.</title>
        <authorList>
            <person name="Meera S.P."/>
            <person name="Sreeshan A."/>
            <person name="Augustine A."/>
        </authorList>
    </citation>
    <scope>NUCLEOTIDE SEQUENCE</scope>
    <source>
        <tissue evidence="1">Leaf</tissue>
    </source>
</reference>
<protein>
    <submittedName>
        <fullName evidence="1">Uncharacterized protein</fullName>
    </submittedName>
</protein>
<sequence length="38" mass="4472">MKTGIHCNSQPTPKFYHQCMVSTMLDHIFHPYLIDSYS</sequence>